<accession>A0A2M9R484</accession>
<dbReference type="AlphaFoldDB" id="A0A2M9R484"/>
<dbReference type="GO" id="GO:1990904">
    <property type="term" value="C:ribonucleoprotein complex"/>
    <property type="evidence" value="ECO:0007669"/>
    <property type="project" value="UniProtKB-KW"/>
</dbReference>
<keyword evidence="2 5" id="KW-0689">Ribosomal protein</keyword>
<dbReference type="NCBIfam" id="TIGR04560">
    <property type="entry name" value="ribo_THX"/>
    <property type="match status" value="1"/>
</dbReference>
<comment type="similarity">
    <text evidence="1">Belongs to the bacterial ribosomal protein bTHX family.</text>
</comment>
<protein>
    <submittedName>
        <fullName evidence="5">30S ribosomal protein THX</fullName>
    </submittedName>
</protein>
<name>A0A2M9R484_9FLAO</name>
<feature type="region of interest" description="Disordered" evidence="4">
    <location>
        <begin position="1"/>
        <end position="36"/>
    </location>
</feature>
<evidence type="ECO:0000313" key="6">
    <source>
        <dbReference type="Proteomes" id="UP000231960"/>
    </source>
</evidence>
<dbReference type="InterPro" id="IPR030826">
    <property type="entry name" value="Ribosomal_bTHX/bTHXc/bTHXm"/>
</dbReference>
<sequence>MGKGDMKTKRGKIISGSYGKLRPRKKKAGTKTAETK</sequence>
<evidence type="ECO:0000256" key="4">
    <source>
        <dbReference type="SAM" id="MobiDB-lite"/>
    </source>
</evidence>
<dbReference type="RefSeq" id="WP_100677235.1">
    <property type="nucleotide sequence ID" value="NZ_JAJUJS010000008.1"/>
</dbReference>
<dbReference type="InterPro" id="IPR031414">
    <property type="entry name" value="Ribosomal_bTHX"/>
</dbReference>
<evidence type="ECO:0000256" key="1">
    <source>
        <dbReference type="ARBA" id="ARBA00010834"/>
    </source>
</evidence>
<organism evidence="5 6">
    <name type="scientific">Avrilella dinanensis</name>
    <dbReference type="NCBI Taxonomy" id="2008672"/>
    <lineage>
        <taxon>Bacteria</taxon>
        <taxon>Pseudomonadati</taxon>
        <taxon>Bacteroidota</taxon>
        <taxon>Flavobacteriia</taxon>
        <taxon>Flavobacteriales</taxon>
        <taxon>Flavobacteriaceae</taxon>
        <taxon>Avrilella</taxon>
    </lineage>
</organism>
<keyword evidence="6" id="KW-1185">Reference proteome</keyword>
<dbReference type="Proteomes" id="UP000231960">
    <property type="component" value="Unassembled WGS sequence"/>
</dbReference>
<dbReference type="EMBL" id="NIPO01000001">
    <property type="protein sequence ID" value="PJR03667.1"/>
    <property type="molecule type" value="Genomic_DNA"/>
</dbReference>
<evidence type="ECO:0000256" key="2">
    <source>
        <dbReference type="ARBA" id="ARBA00022980"/>
    </source>
</evidence>
<comment type="caution">
    <text evidence="5">The sequence shown here is derived from an EMBL/GenBank/DDBJ whole genome shotgun (WGS) entry which is preliminary data.</text>
</comment>
<dbReference type="GO" id="GO:0005840">
    <property type="term" value="C:ribosome"/>
    <property type="evidence" value="ECO:0007669"/>
    <property type="project" value="UniProtKB-KW"/>
</dbReference>
<keyword evidence="3" id="KW-0687">Ribonucleoprotein</keyword>
<gene>
    <name evidence="5" type="ORF">CDL10_03375</name>
</gene>
<dbReference type="Pfam" id="PF17070">
    <property type="entry name" value="Thx"/>
    <property type="match status" value="1"/>
</dbReference>
<reference evidence="5 6" key="1">
    <citation type="submission" date="2017-06" db="EMBL/GenBank/DDBJ databases">
        <title>Description of Avrilella dinanensis gen. nov. sp. nov.</title>
        <authorList>
            <person name="Leyer C."/>
            <person name="Sassi M."/>
            <person name="Minet J."/>
            <person name="Kayal S."/>
            <person name="Cattoir V."/>
        </authorList>
    </citation>
    <scope>NUCLEOTIDE SEQUENCE [LARGE SCALE GENOMIC DNA]</scope>
    <source>
        <strain evidence="5 6">UR159</strain>
    </source>
</reference>
<proteinExistence type="inferred from homology"/>
<evidence type="ECO:0000256" key="3">
    <source>
        <dbReference type="ARBA" id="ARBA00023274"/>
    </source>
</evidence>
<evidence type="ECO:0000313" key="5">
    <source>
        <dbReference type="EMBL" id="PJR03667.1"/>
    </source>
</evidence>